<evidence type="ECO:0000313" key="2">
    <source>
        <dbReference type="EMBL" id="MDL5159755.1"/>
    </source>
</evidence>
<sequence>MIILGLARRALGPVVRFATLVLAPVAAVLAWGAVENGRDERRKGTGRTGG</sequence>
<comment type="caution">
    <text evidence="2">The sequence shown here is derived from an EMBL/GenBank/DDBJ whole genome shotgun (WGS) entry which is preliminary data.</text>
</comment>
<dbReference type="Proteomes" id="UP001231924">
    <property type="component" value="Unassembled WGS sequence"/>
</dbReference>
<organism evidence="2 3">
    <name type="scientific">Actinomycetospora termitidis</name>
    <dbReference type="NCBI Taxonomy" id="3053470"/>
    <lineage>
        <taxon>Bacteria</taxon>
        <taxon>Bacillati</taxon>
        <taxon>Actinomycetota</taxon>
        <taxon>Actinomycetes</taxon>
        <taxon>Pseudonocardiales</taxon>
        <taxon>Pseudonocardiaceae</taxon>
        <taxon>Actinomycetospora</taxon>
    </lineage>
</organism>
<evidence type="ECO:0000256" key="1">
    <source>
        <dbReference type="SAM" id="Phobius"/>
    </source>
</evidence>
<keyword evidence="1" id="KW-0472">Membrane</keyword>
<dbReference type="RefSeq" id="WP_286056360.1">
    <property type="nucleotide sequence ID" value="NZ_JASVWF010000008.1"/>
</dbReference>
<name>A0ABT7MGH3_9PSEU</name>
<accession>A0ABT7MGH3</accession>
<keyword evidence="3" id="KW-1185">Reference proteome</keyword>
<dbReference type="EMBL" id="JASVWF010000008">
    <property type="protein sequence ID" value="MDL5159755.1"/>
    <property type="molecule type" value="Genomic_DNA"/>
</dbReference>
<keyword evidence="1" id="KW-0812">Transmembrane</keyword>
<gene>
    <name evidence="2" type="ORF">QRT03_27565</name>
</gene>
<proteinExistence type="predicted"/>
<keyword evidence="1" id="KW-1133">Transmembrane helix</keyword>
<reference evidence="2 3" key="1">
    <citation type="submission" date="2023-06" db="EMBL/GenBank/DDBJ databases">
        <title>Actinomycetospora Odt1-22.</title>
        <authorList>
            <person name="Supong K."/>
        </authorList>
    </citation>
    <scope>NUCLEOTIDE SEQUENCE [LARGE SCALE GENOMIC DNA]</scope>
    <source>
        <strain evidence="2 3">Odt1-22</strain>
    </source>
</reference>
<protein>
    <submittedName>
        <fullName evidence="2">Uncharacterized protein</fullName>
    </submittedName>
</protein>
<evidence type="ECO:0000313" key="3">
    <source>
        <dbReference type="Proteomes" id="UP001231924"/>
    </source>
</evidence>
<feature type="transmembrane region" description="Helical" evidence="1">
    <location>
        <begin position="14"/>
        <end position="34"/>
    </location>
</feature>